<protein>
    <submittedName>
        <fullName evidence="4">Bifunctional protein GlmU</fullName>
    </submittedName>
</protein>
<evidence type="ECO:0000256" key="2">
    <source>
        <dbReference type="ARBA" id="ARBA00022695"/>
    </source>
</evidence>
<dbReference type="PANTHER" id="PTHR43584">
    <property type="entry name" value="NUCLEOTIDYL TRANSFERASE"/>
    <property type="match status" value="1"/>
</dbReference>
<dbReference type="InterPro" id="IPR029044">
    <property type="entry name" value="Nucleotide-diphossugar_trans"/>
</dbReference>
<dbReference type="EMBL" id="AP018930">
    <property type="protein sequence ID" value="BBG26933.1"/>
    <property type="molecule type" value="Genomic_DNA"/>
</dbReference>
<evidence type="ECO:0000313" key="4">
    <source>
        <dbReference type="EMBL" id="BBG26933.1"/>
    </source>
</evidence>
<dbReference type="InterPro" id="IPR005835">
    <property type="entry name" value="NTP_transferase_dom"/>
</dbReference>
<dbReference type="RefSeq" id="WP_149564832.1">
    <property type="nucleotide sequence ID" value="NZ_AP018930.1"/>
</dbReference>
<dbReference type="InterPro" id="IPR050065">
    <property type="entry name" value="GlmU-like"/>
</dbReference>
<dbReference type="GO" id="GO:0016779">
    <property type="term" value="F:nucleotidyltransferase activity"/>
    <property type="evidence" value="ECO:0007669"/>
    <property type="project" value="UniProtKB-KW"/>
</dbReference>
<dbReference type="PANTHER" id="PTHR43584:SF8">
    <property type="entry name" value="N-ACETYLMURAMATE ALPHA-1-PHOSPHATE URIDYLYLTRANSFERASE"/>
    <property type="match status" value="1"/>
</dbReference>
<evidence type="ECO:0000259" key="3">
    <source>
        <dbReference type="Pfam" id="PF00483"/>
    </source>
</evidence>
<keyword evidence="1" id="KW-0808">Transferase</keyword>
<sequence>MKAVVLAGGKGEGLLPLTKEQQKELISIAGKPVIRYVLDGLMDAGVTDFVIVTSDKGKDLDKEIGDLNAGYEVVYQKEAGIEGAIRTGVSRVSDNYYVLAFGDIVTSKQLYSSLISLFYTNGKPSISLTPVSEGLNTYGLVELREGKVKVVKSGSTLALAGAYVLPTEPVESFENYLSSLDSSYFVWSGSWVDIGFPEDLLAAVQNVLDERKGSFISDEANISTSAVIGKNVVVEEGATVEEYAVIKGPAYIGKGAYVGNFSLVRAYSSIERNAVIGAYSEISHTLVEPYAEIGSKSYLTYSVVGSKAKVGAGAITESTFTGKMIRGRSNKFGSIVPPAETVAHGTILKPFYSS</sequence>
<dbReference type="Proteomes" id="UP000325030">
    <property type="component" value="Chromosome"/>
</dbReference>
<accession>A0A510E339</accession>
<evidence type="ECO:0000256" key="1">
    <source>
        <dbReference type="ARBA" id="ARBA00022679"/>
    </source>
</evidence>
<dbReference type="AlphaFoldDB" id="A0A510E339"/>
<dbReference type="Gene3D" id="3.90.550.10">
    <property type="entry name" value="Spore Coat Polysaccharide Biosynthesis Protein SpsA, Chain A"/>
    <property type="match status" value="1"/>
</dbReference>
<gene>
    <name evidence="4" type="ORF">IC007_1458</name>
</gene>
<dbReference type="SUPFAM" id="SSF53448">
    <property type="entry name" value="Nucleotide-diphospho-sugar transferases"/>
    <property type="match status" value="1"/>
</dbReference>
<name>A0A510E339_9CREN</name>
<keyword evidence="2" id="KW-0548">Nucleotidyltransferase</keyword>
<organism evidence="4 5">
    <name type="scientific">Sulfuracidifex tepidarius</name>
    <dbReference type="NCBI Taxonomy" id="1294262"/>
    <lineage>
        <taxon>Archaea</taxon>
        <taxon>Thermoproteota</taxon>
        <taxon>Thermoprotei</taxon>
        <taxon>Sulfolobales</taxon>
        <taxon>Sulfolobaceae</taxon>
        <taxon>Sulfuracidifex</taxon>
    </lineage>
</organism>
<reference evidence="5" key="1">
    <citation type="submission" date="2018-09" db="EMBL/GenBank/DDBJ databases">
        <title>Complete Genome Sequencing of Sulfolobus sp. JCM 16834.</title>
        <authorList>
            <person name="Kato S."/>
            <person name="Itoh T."/>
            <person name="Ohkuma M."/>
        </authorList>
    </citation>
    <scope>NUCLEOTIDE SEQUENCE [LARGE SCALE GENOMIC DNA]</scope>
    <source>
        <strain evidence="5">IC-007</strain>
    </source>
</reference>
<dbReference type="GeneID" id="41717796"/>
<dbReference type="Gene3D" id="2.160.10.10">
    <property type="entry name" value="Hexapeptide repeat proteins"/>
    <property type="match status" value="1"/>
</dbReference>
<dbReference type="Pfam" id="PF00483">
    <property type="entry name" value="NTP_transferase"/>
    <property type="match status" value="1"/>
</dbReference>
<proteinExistence type="predicted"/>
<evidence type="ECO:0000313" key="5">
    <source>
        <dbReference type="Proteomes" id="UP000325030"/>
    </source>
</evidence>
<feature type="domain" description="Nucleotidyl transferase" evidence="3">
    <location>
        <begin position="2"/>
        <end position="149"/>
    </location>
</feature>